<proteinExistence type="predicted"/>
<evidence type="ECO:0000256" key="1">
    <source>
        <dbReference type="SAM" id="Phobius"/>
    </source>
</evidence>
<sequence length="70" mass="7262">MLAGSPDSGPDIFPTVRRTLAAITPSVTAMTAGGVWALIAGPGPSALERKTLKSIKVRVERVGMTARQPC</sequence>
<keyword evidence="1" id="KW-1133">Transmembrane helix</keyword>
<evidence type="ECO:0000313" key="2">
    <source>
        <dbReference type="EMBL" id="GIH78154.1"/>
    </source>
</evidence>
<keyword evidence="1" id="KW-0812">Transmembrane</keyword>
<name>A0A8J3W657_9ACTN</name>
<reference evidence="2 3" key="1">
    <citation type="submission" date="2021-01" db="EMBL/GenBank/DDBJ databases">
        <title>Whole genome shotgun sequence of Planobispora longispora NBRC 13918.</title>
        <authorList>
            <person name="Komaki H."/>
            <person name="Tamura T."/>
        </authorList>
    </citation>
    <scope>NUCLEOTIDE SEQUENCE [LARGE SCALE GENOMIC DNA]</scope>
    <source>
        <strain evidence="2 3">NBRC 13918</strain>
    </source>
</reference>
<dbReference type="AlphaFoldDB" id="A0A8J3W657"/>
<dbReference type="EMBL" id="BOOH01000037">
    <property type="protein sequence ID" value="GIH78154.1"/>
    <property type="molecule type" value="Genomic_DNA"/>
</dbReference>
<comment type="caution">
    <text evidence="2">The sequence shown here is derived from an EMBL/GenBank/DDBJ whole genome shotgun (WGS) entry which is preliminary data.</text>
</comment>
<gene>
    <name evidence="2" type="ORF">Plo01_45830</name>
</gene>
<evidence type="ECO:0000313" key="3">
    <source>
        <dbReference type="Proteomes" id="UP000616724"/>
    </source>
</evidence>
<organism evidence="2 3">
    <name type="scientific">Planobispora longispora</name>
    <dbReference type="NCBI Taxonomy" id="28887"/>
    <lineage>
        <taxon>Bacteria</taxon>
        <taxon>Bacillati</taxon>
        <taxon>Actinomycetota</taxon>
        <taxon>Actinomycetes</taxon>
        <taxon>Streptosporangiales</taxon>
        <taxon>Streptosporangiaceae</taxon>
        <taxon>Planobispora</taxon>
    </lineage>
</organism>
<feature type="transmembrane region" description="Helical" evidence="1">
    <location>
        <begin position="20"/>
        <end position="40"/>
    </location>
</feature>
<dbReference type="Proteomes" id="UP000616724">
    <property type="component" value="Unassembled WGS sequence"/>
</dbReference>
<protein>
    <submittedName>
        <fullName evidence="2">Uncharacterized protein</fullName>
    </submittedName>
</protein>
<keyword evidence="1" id="KW-0472">Membrane</keyword>
<keyword evidence="3" id="KW-1185">Reference proteome</keyword>
<accession>A0A8J3W657</accession>